<keyword evidence="3" id="KW-1185">Reference proteome</keyword>
<dbReference type="OrthoDB" id="10489527at2759"/>
<feature type="region of interest" description="Disordered" evidence="1">
    <location>
        <begin position="127"/>
        <end position="150"/>
    </location>
</feature>
<dbReference type="AlphaFoldDB" id="A0A6A6FZE6"/>
<feature type="compositionally biased region" description="Polar residues" evidence="1">
    <location>
        <begin position="88"/>
        <end position="98"/>
    </location>
</feature>
<evidence type="ECO:0000313" key="3">
    <source>
        <dbReference type="Proteomes" id="UP000799538"/>
    </source>
</evidence>
<organism evidence="2 3">
    <name type="scientific">Elsinoe ampelina</name>
    <dbReference type="NCBI Taxonomy" id="302913"/>
    <lineage>
        <taxon>Eukaryota</taxon>
        <taxon>Fungi</taxon>
        <taxon>Dikarya</taxon>
        <taxon>Ascomycota</taxon>
        <taxon>Pezizomycotina</taxon>
        <taxon>Dothideomycetes</taxon>
        <taxon>Dothideomycetidae</taxon>
        <taxon>Myriangiales</taxon>
        <taxon>Elsinoaceae</taxon>
        <taxon>Elsinoe</taxon>
    </lineage>
</organism>
<gene>
    <name evidence="2" type="ORF">BDZ85DRAFT_322953</name>
</gene>
<name>A0A6A6FZE6_9PEZI</name>
<feature type="region of interest" description="Disordered" evidence="1">
    <location>
        <begin position="350"/>
        <end position="371"/>
    </location>
</feature>
<evidence type="ECO:0000256" key="1">
    <source>
        <dbReference type="SAM" id="MobiDB-lite"/>
    </source>
</evidence>
<feature type="compositionally biased region" description="Pro residues" evidence="1">
    <location>
        <begin position="168"/>
        <end position="179"/>
    </location>
</feature>
<proteinExistence type="predicted"/>
<accession>A0A6A6FZE6</accession>
<feature type="compositionally biased region" description="Polar residues" evidence="1">
    <location>
        <begin position="309"/>
        <end position="330"/>
    </location>
</feature>
<feature type="region of interest" description="Disordered" evidence="1">
    <location>
        <begin position="40"/>
        <end position="105"/>
    </location>
</feature>
<dbReference type="Proteomes" id="UP000799538">
    <property type="component" value="Unassembled WGS sequence"/>
</dbReference>
<feature type="compositionally biased region" description="Low complexity" evidence="1">
    <location>
        <begin position="180"/>
        <end position="189"/>
    </location>
</feature>
<feature type="region of interest" description="Disordered" evidence="1">
    <location>
        <begin position="167"/>
        <end position="189"/>
    </location>
</feature>
<evidence type="ECO:0000313" key="2">
    <source>
        <dbReference type="EMBL" id="KAF2218704.1"/>
    </source>
</evidence>
<feature type="region of interest" description="Disordered" evidence="1">
    <location>
        <begin position="307"/>
        <end position="338"/>
    </location>
</feature>
<sequence>MHVACIQFLNHRTCAPSDTLPNNPSHDSPYRADFYRAVITKHSPPNPPPKPPLRNMSLQRPQQLASTTTDEHTGGTTLSSLYGHYHHSPTSTWQSRTGAQHKRTGAVAHAVMGDVCGANAMMKHTAGTGARSPGALPPGTPGGVTSPSARSVRSHVMGYQSAVIPPALRSPPTLPPRAPRPLVVRPECVPGRRTGGVEGVGRQVSAPGQVYTPSFYGGSLSYGRTTSLLGLTPRPRRDVCEVLELAEMMRSGPKELVGKMVMDSAGEGEVRQGKKARPRGVYLPPSMSAPVFGSPASGPTLVYSPAKLASSSTGGSAPMPSSTGTRSSPCSPERAGQGFSTFATVEMGDEAGLDSTIVEERGAQRRMTPRK</sequence>
<dbReference type="EMBL" id="ML992531">
    <property type="protein sequence ID" value="KAF2218704.1"/>
    <property type="molecule type" value="Genomic_DNA"/>
</dbReference>
<reference evidence="3" key="1">
    <citation type="journal article" date="2020" name="Stud. Mycol.">
        <title>101 Dothideomycetes genomes: A test case for predicting lifestyles and emergence of pathogens.</title>
        <authorList>
            <person name="Haridas S."/>
            <person name="Albert R."/>
            <person name="Binder M."/>
            <person name="Bloem J."/>
            <person name="LaButti K."/>
            <person name="Salamov A."/>
            <person name="Andreopoulos B."/>
            <person name="Baker S."/>
            <person name="Barry K."/>
            <person name="Bills G."/>
            <person name="Bluhm B."/>
            <person name="Cannon C."/>
            <person name="Castanera R."/>
            <person name="Culley D."/>
            <person name="Daum C."/>
            <person name="Ezra D."/>
            <person name="Gonzalez J."/>
            <person name="Henrissat B."/>
            <person name="Kuo A."/>
            <person name="Liang C."/>
            <person name="Lipzen A."/>
            <person name="Lutzoni F."/>
            <person name="Magnuson J."/>
            <person name="Mondo S."/>
            <person name="Nolan M."/>
            <person name="Ohm R."/>
            <person name="Pangilinan J."/>
            <person name="Park H.-J."/>
            <person name="Ramirez L."/>
            <person name="Alfaro M."/>
            <person name="Sun H."/>
            <person name="Tritt A."/>
            <person name="Yoshinaga Y."/>
            <person name="Zwiers L.-H."/>
            <person name="Turgeon B."/>
            <person name="Goodwin S."/>
            <person name="Spatafora J."/>
            <person name="Crous P."/>
            <person name="Grigoriev I."/>
        </authorList>
    </citation>
    <scope>NUCLEOTIDE SEQUENCE [LARGE SCALE GENOMIC DNA]</scope>
    <source>
        <strain evidence="3">CECT 20119</strain>
    </source>
</reference>
<protein>
    <submittedName>
        <fullName evidence="2">Uncharacterized protein</fullName>
    </submittedName>
</protein>
<feature type="compositionally biased region" description="Polar residues" evidence="1">
    <location>
        <begin position="56"/>
        <end position="66"/>
    </location>
</feature>